<proteinExistence type="inferred from homology"/>
<evidence type="ECO:0000256" key="5">
    <source>
        <dbReference type="ARBA" id="ARBA00023306"/>
    </source>
</evidence>
<dbReference type="Gene3D" id="1.20.1310.10">
    <property type="entry name" value="Cullin Repeats"/>
    <property type="match status" value="1"/>
</dbReference>
<dbReference type="Gene3D" id="1.10.10.10">
    <property type="entry name" value="Winged helix-like DNA-binding domain superfamily/Winged helix DNA-binding domain"/>
    <property type="match status" value="1"/>
</dbReference>
<sequence>MPHSTITDAMRAQVTSKWHESIQHLSGGSASVSGFMDFREVNICAVYADNIVPTIFICRLGRFLSGFYISSVPVDAHGRAYGIGKDLNKALKAFHSVNSGTKLGHHPKSEHTTLLSLSLFGSKDVPTYALTFQTHLFSALPPSFTSGFKALCASLLSPAFEEDSTMAMDVHTHPTLRDTFSGTSSTTPLDMTTHASLWSAIDLLGLIERHEGMILSVGQWERPMVEELRMWAADQVVPWLVWVYGRERRMVTEEARMMLYGVGSGFDYHINKTLCDLRTREIFDIIVDYPDSMGALEDLKDCIQRMDGRAALVQSLRKLERPDTIKTIVANLVGSNNDDDDDGDSDLLALVDEDDGDAPTLIQHAHERDVDDYSNLDWDPEPVDAGPEFRTNKPSDVLSTLVSIYDSPDLFVNELQALLAQRLLAITRRGSRNVISDPVEKRRKIEMLKLRFGETAMQMCEVMLRDMTDSRGSMACPRSEWSTLHPSIISRQFWPALESSGLMQEDYSREYANLKPDKKLQWLPHLGTVQIELELEDRMVEVEYSTYLRSLFAFSAVWTLDDLVGSGAVGSIDRNAALRALSTWVDHGVLREDPENMPGPERVREAIAKPAPAADVPSLSAAQLQQAEQMRVYWKFIEGMLTNLGSLRLDRIQSMLNSPGYDKTTEQLAAFLEAARREGI</sequence>
<reference evidence="8" key="1">
    <citation type="submission" date="2020-11" db="EMBL/GenBank/DDBJ databases">
        <authorList>
            <consortium name="DOE Joint Genome Institute"/>
            <person name="Ahrendt S."/>
            <person name="Riley R."/>
            <person name="Andreopoulos W."/>
            <person name="LaButti K."/>
            <person name="Pangilinan J."/>
            <person name="Ruiz-duenas F.J."/>
            <person name="Barrasa J.M."/>
            <person name="Sanchez-Garcia M."/>
            <person name="Camarero S."/>
            <person name="Miyauchi S."/>
            <person name="Serrano A."/>
            <person name="Linde D."/>
            <person name="Babiker R."/>
            <person name="Drula E."/>
            <person name="Ayuso-Fernandez I."/>
            <person name="Pacheco R."/>
            <person name="Padilla G."/>
            <person name="Ferreira P."/>
            <person name="Barriuso J."/>
            <person name="Kellner H."/>
            <person name="Castanera R."/>
            <person name="Alfaro M."/>
            <person name="Ramirez L."/>
            <person name="Pisabarro A.G."/>
            <person name="Kuo A."/>
            <person name="Tritt A."/>
            <person name="Lipzen A."/>
            <person name="He G."/>
            <person name="Yan M."/>
            <person name="Ng V."/>
            <person name="Cullen D."/>
            <person name="Martin F."/>
            <person name="Rosso M.-N."/>
            <person name="Henrissat B."/>
            <person name="Hibbett D."/>
            <person name="Martinez A.T."/>
            <person name="Grigoriev I.V."/>
        </authorList>
    </citation>
    <scope>NUCLEOTIDE SEQUENCE</scope>
    <source>
        <strain evidence="8">AH 44721</strain>
    </source>
</reference>
<gene>
    <name evidence="8" type="ORF">CPB84DRAFT_1780406</name>
</gene>
<evidence type="ECO:0000313" key="8">
    <source>
        <dbReference type="EMBL" id="KAF8899488.1"/>
    </source>
</evidence>
<dbReference type="InterPro" id="IPR016158">
    <property type="entry name" value="Cullin_homology"/>
</dbReference>
<organism evidence="8 9">
    <name type="scientific">Gymnopilus junonius</name>
    <name type="common">Spectacular rustgill mushroom</name>
    <name type="synonym">Gymnopilus spectabilis subsp. junonius</name>
    <dbReference type="NCBI Taxonomy" id="109634"/>
    <lineage>
        <taxon>Eukaryota</taxon>
        <taxon>Fungi</taxon>
        <taxon>Dikarya</taxon>
        <taxon>Basidiomycota</taxon>
        <taxon>Agaricomycotina</taxon>
        <taxon>Agaricomycetes</taxon>
        <taxon>Agaricomycetidae</taxon>
        <taxon>Agaricales</taxon>
        <taxon>Agaricineae</taxon>
        <taxon>Hymenogastraceae</taxon>
        <taxon>Gymnopilus</taxon>
    </lineage>
</organism>
<dbReference type="GO" id="GO:0005680">
    <property type="term" value="C:anaphase-promoting complex"/>
    <property type="evidence" value="ECO:0007669"/>
    <property type="project" value="TreeGrafter"/>
</dbReference>
<keyword evidence="4" id="KW-0833">Ubl conjugation pathway</keyword>
<dbReference type="PANTHER" id="PTHR45957:SF1">
    <property type="entry name" value="ANAPHASE-PROMOTING COMPLEX SUBUNIT 2"/>
    <property type="match status" value="1"/>
</dbReference>
<evidence type="ECO:0000256" key="4">
    <source>
        <dbReference type="ARBA" id="ARBA00022786"/>
    </source>
</evidence>
<dbReference type="InterPro" id="IPR036317">
    <property type="entry name" value="Cullin_homology_sf"/>
</dbReference>
<evidence type="ECO:0000256" key="1">
    <source>
        <dbReference type="ARBA" id="ARBA00016068"/>
    </source>
</evidence>
<evidence type="ECO:0000256" key="6">
    <source>
        <dbReference type="PROSITE-ProRule" id="PRU00330"/>
    </source>
</evidence>
<dbReference type="Gene3D" id="3.30.230.130">
    <property type="entry name" value="Cullin, Chain C, Domain 2"/>
    <property type="match status" value="1"/>
</dbReference>
<dbReference type="AlphaFoldDB" id="A0A9P5NLQ9"/>
<keyword evidence="2" id="KW-0132">Cell division</keyword>
<accession>A0A9P5NLQ9</accession>
<dbReference type="InterPro" id="IPR014786">
    <property type="entry name" value="ANAPC2_C"/>
</dbReference>
<keyword evidence="5" id="KW-0131">Cell cycle</keyword>
<dbReference type="SUPFAM" id="SSF75632">
    <property type="entry name" value="Cullin homology domain"/>
    <property type="match status" value="1"/>
</dbReference>
<dbReference type="Pfam" id="PF25773">
    <property type="entry name" value="TPR_ANAPC2"/>
    <property type="match status" value="1"/>
</dbReference>
<dbReference type="InterPro" id="IPR044554">
    <property type="entry name" value="ANAPC2"/>
</dbReference>
<dbReference type="SUPFAM" id="SSF46785">
    <property type="entry name" value="Winged helix' DNA-binding domain"/>
    <property type="match status" value="1"/>
</dbReference>
<dbReference type="InterPro" id="IPR036390">
    <property type="entry name" value="WH_DNA-bd_sf"/>
</dbReference>
<evidence type="ECO:0000259" key="7">
    <source>
        <dbReference type="PROSITE" id="PS50069"/>
    </source>
</evidence>
<dbReference type="SMART" id="SM00182">
    <property type="entry name" value="CULLIN"/>
    <property type="match status" value="1"/>
</dbReference>
<dbReference type="InterPro" id="IPR036388">
    <property type="entry name" value="WH-like_DNA-bd_sf"/>
</dbReference>
<comment type="caution">
    <text evidence="8">The sequence shown here is derived from an EMBL/GenBank/DDBJ whole genome shotgun (WGS) entry which is preliminary data.</text>
</comment>
<keyword evidence="9" id="KW-1185">Reference proteome</keyword>
<evidence type="ECO:0000256" key="2">
    <source>
        <dbReference type="ARBA" id="ARBA00022618"/>
    </source>
</evidence>
<keyword evidence="3" id="KW-0498">Mitosis</keyword>
<dbReference type="Proteomes" id="UP000724874">
    <property type="component" value="Unassembled WGS sequence"/>
</dbReference>
<dbReference type="PANTHER" id="PTHR45957">
    <property type="entry name" value="ANAPHASE-PROMOTING COMPLEX SUBUNIT 2"/>
    <property type="match status" value="1"/>
</dbReference>
<dbReference type="Pfam" id="PF08672">
    <property type="entry name" value="ANAPC2"/>
    <property type="match status" value="1"/>
</dbReference>
<name>A0A9P5NLQ9_GYMJU</name>
<dbReference type="PROSITE" id="PS50069">
    <property type="entry name" value="CULLIN_2"/>
    <property type="match status" value="1"/>
</dbReference>
<protein>
    <recommendedName>
        <fullName evidence="1">Anaphase-promoting complex subunit 2</fullName>
    </recommendedName>
</protein>
<dbReference type="OrthoDB" id="5581181at2759"/>
<feature type="domain" description="Cullin family profile" evidence="7">
    <location>
        <begin position="400"/>
        <end position="547"/>
    </location>
</feature>
<dbReference type="GO" id="GO:0007091">
    <property type="term" value="P:metaphase/anaphase transition of mitotic cell cycle"/>
    <property type="evidence" value="ECO:0007669"/>
    <property type="project" value="TreeGrafter"/>
</dbReference>
<dbReference type="GO" id="GO:0070979">
    <property type="term" value="P:protein K11-linked ubiquitination"/>
    <property type="evidence" value="ECO:0007669"/>
    <property type="project" value="TreeGrafter"/>
</dbReference>
<dbReference type="EMBL" id="JADNYJ010000053">
    <property type="protein sequence ID" value="KAF8899488.1"/>
    <property type="molecule type" value="Genomic_DNA"/>
</dbReference>
<comment type="similarity">
    <text evidence="6">Belongs to the cullin family.</text>
</comment>
<dbReference type="InterPro" id="IPR057975">
    <property type="entry name" value="TPR_ANAPC2"/>
</dbReference>
<evidence type="ECO:0000256" key="3">
    <source>
        <dbReference type="ARBA" id="ARBA00022776"/>
    </source>
</evidence>
<evidence type="ECO:0000313" key="9">
    <source>
        <dbReference type="Proteomes" id="UP000724874"/>
    </source>
</evidence>